<dbReference type="AlphaFoldDB" id="A0A433PRG9"/>
<evidence type="ECO:0008006" key="4">
    <source>
        <dbReference type="Google" id="ProtNLM"/>
    </source>
</evidence>
<dbReference type="EMBL" id="RBNJ01021219">
    <property type="protein sequence ID" value="RUS20116.1"/>
    <property type="molecule type" value="Genomic_DNA"/>
</dbReference>
<proteinExistence type="predicted"/>
<comment type="caution">
    <text evidence="2">The sequence shown here is derived from an EMBL/GenBank/DDBJ whole genome shotgun (WGS) entry which is preliminary data.</text>
</comment>
<sequence length="131" mass="13553">MSSQKITFPSLEGSQRTCTCPNPADEFGGFDAVPSFEAVSNFNAAPSFDANASFTSGTSFDAGPILAQSTGQGSSPVPSAGSISQPASYTTPAANYSAFESKFPAAEDLETSQVFANVRSVIPEVEPEAIR</sequence>
<evidence type="ECO:0000313" key="3">
    <source>
        <dbReference type="Proteomes" id="UP000274822"/>
    </source>
</evidence>
<evidence type="ECO:0000313" key="2">
    <source>
        <dbReference type="EMBL" id="RUS20116.1"/>
    </source>
</evidence>
<feature type="region of interest" description="Disordered" evidence="1">
    <location>
        <begin position="61"/>
        <end position="89"/>
    </location>
</feature>
<accession>A0A433PRG9</accession>
<organism evidence="2 3">
    <name type="scientific">Jimgerdemannia flammicorona</name>
    <dbReference type="NCBI Taxonomy" id="994334"/>
    <lineage>
        <taxon>Eukaryota</taxon>
        <taxon>Fungi</taxon>
        <taxon>Fungi incertae sedis</taxon>
        <taxon>Mucoromycota</taxon>
        <taxon>Mucoromycotina</taxon>
        <taxon>Endogonomycetes</taxon>
        <taxon>Endogonales</taxon>
        <taxon>Endogonaceae</taxon>
        <taxon>Jimgerdemannia</taxon>
    </lineage>
</organism>
<evidence type="ECO:0000256" key="1">
    <source>
        <dbReference type="SAM" id="MobiDB-lite"/>
    </source>
</evidence>
<protein>
    <recommendedName>
        <fullName evidence="4">Clathrin light chain</fullName>
    </recommendedName>
</protein>
<dbReference type="Proteomes" id="UP000274822">
    <property type="component" value="Unassembled WGS sequence"/>
</dbReference>
<name>A0A433PRG9_9FUNG</name>
<gene>
    <name evidence="2" type="ORF">BC938DRAFT_475628</name>
</gene>
<keyword evidence="3" id="KW-1185">Reference proteome</keyword>
<reference evidence="2 3" key="1">
    <citation type="journal article" date="2018" name="New Phytol.">
        <title>Phylogenomics of Endogonaceae and evolution of mycorrhizas within Mucoromycota.</title>
        <authorList>
            <person name="Chang Y."/>
            <person name="Desiro A."/>
            <person name="Na H."/>
            <person name="Sandor L."/>
            <person name="Lipzen A."/>
            <person name="Clum A."/>
            <person name="Barry K."/>
            <person name="Grigoriev I.V."/>
            <person name="Martin F.M."/>
            <person name="Stajich J.E."/>
            <person name="Smith M.E."/>
            <person name="Bonito G."/>
            <person name="Spatafora J.W."/>
        </authorList>
    </citation>
    <scope>NUCLEOTIDE SEQUENCE [LARGE SCALE GENOMIC DNA]</scope>
    <source>
        <strain evidence="2 3">AD002</strain>
    </source>
</reference>
<feature type="compositionally biased region" description="Polar residues" evidence="1">
    <location>
        <begin position="67"/>
        <end position="89"/>
    </location>
</feature>